<evidence type="ECO:0000256" key="1">
    <source>
        <dbReference type="ARBA" id="ARBA00022722"/>
    </source>
</evidence>
<keyword evidence="2" id="KW-0378">Hydrolase</keyword>
<dbReference type="EMBL" id="KT201086">
    <property type="protein sequence ID" value="ALS56074.1"/>
    <property type="molecule type" value="Genomic_DNA"/>
</dbReference>
<dbReference type="GO" id="GO:0004519">
    <property type="term" value="F:endonuclease activity"/>
    <property type="evidence" value="ECO:0007669"/>
    <property type="project" value="UniProtKB-KW"/>
</dbReference>
<evidence type="ECO:0000313" key="3">
    <source>
        <dbReference type="EMBL" id="ALS56074.1"/>
    </source>
</evidence>
<name>A0A0U2X310_9BACT</name>
<keyword evidence="3" id="KW-0255">Endonuclease</keyword>
<dbReference type="InterPro" id="IPR007346">
    <property type="entry name" value="Endonuclease-I"/>
</dbReference>
<keyword evidence="1" id="KW-0540">Nuclease</keyword>
<protein>
    <submittedName>
        <fullName evidence="3">Putative endonuclease I</fullName>
    </submittedName>
</protein>
<dbReference type="SUPFAM" id="SSF54060">
    <property type="entry name" value="His-Me finger endonucleases"/>
    <property type="match status" value="1"/>
</dbReference>
<proteinExistence type="predicted"/>
<evidence type="ECO:0000256" key="2">
    <source>
        <dbReference type="ARBA" id="ARBA00022801"/>
    </source>
</evidence>
<dbReference type="PANTHER" id="PTHR33607">
    <property type="entry name" value="ENDONUCLEASE-1"/>
    <property type="match status" value="1"/>
</dbReference>
<dbReference type="InterPro" id="IPR044925">
    <property type="entry name" value="His-Me_finger_sf"/>
</dbReference>
<sequence length="240" mass="28035">MKFFLSITNSFLLTPSFILSQNTQITSFSKSKKQLAKVYNDHPITLYCGCSFEGKTPNFSSCGYVPKKNNKRANRIEWEHVVPAYVFGIFFSEWTVGHPKCVKKNGKKYKGRRCASKVNKEFKRMEADMYNLFPAIGEVNGLRSNYPMTIIKGEDREFGKCDVEIRRRKVEPRDEVRGEVARTYMYMDSVYPGKGILSNQNREMFEEWDQSDPVDKWECERARRIERIQGNRNEIVIAKC</sequence>
<reference evidence="3" key="1">
    <citation type="journal article" date="2016" name="ISME J.">
        <title>Functional metagenomic screen reveals new and diverse microbial rhodopsins.</title>
        <authorList>
            <person name="Pushkarev A."/>
            <person name="Beja O."/>
        </authorList>
    </citation>
    <scope>NUCLEOTIDE SEQUENCE</scope>
</reference>
<accession>A0A0U2X310</accession>
<dbReference type="GO" id="GO:0016787">
    <property type="term" value="F:hydrolase activity"/>
    <property type="evidence" value="ECO:0007669"/>
    <property type="project" value="UniProtKB-KW"/>
</dbReference>
<dbReference type="AlphaFoldDB" id="A0A0U2X310"/>
<organism evidence="3">
    <name type="scientific">uncultured bacterium EIL80B09</name>
    <dbReference type="NCBI Taxonomy" id="1768206"/>
    <lineage>
        <taxon>Bacteria</taxon>
        <taxon>environmental samples</taxon>
    </lineage>
</organism>
<dbReference type="Pfam" id="PF04231">
    <property type="entry name" value="Endonuclease_1"/>
    <property type="match status" value="1"/>
</dbReference>
<dbReference type="PANTHER" id="PTHR33607:SF2">
    <property type="entry name" value="ENDONUCLEASE-1"/>
    <property type="match status" value="1"/>
</dbReference>